<organism evidence="1 2">
    <name type="scientific">Mollisia scopiformis</name>
    <name type="common">Conifer needle endophyte fungus</name>
    <name type="synonym">Phialocephala scopiformis</name>
    <dbReference type="NCBI Taxonomy" id="149040"/>
    <lineage>
        <taxon>Eukaryota</taxon>
        <taxon>Fungi</taxon>
        <taxon>Dikarya</taxon>
        <taxon>Ascomycota</taxon>
        <taxon>Pezizomycotina</taxon>
        <taxon>Leotiomycetes</taxon>
        <taxon>Helotiales</taxon>
        <taxon>Mollisiaceae</taxon>
        <taxon>Mollisia</taxon>
    </lineage>
</organism>
<reference evidence="1 2" key="1">
    <citation type="submission" date="2015-10" db="EMBL/GenBank/DDBJ databases">
        <title>Full genome of DAOMC 229536 Phialocephala scopiformis, a fungal endophyte of spruce producing the potent anti-insectan compound rugulosin.</title>
        <authorList>
            <consortium name="DOE Joint Genome Institute"/>
            <person name="Walker A.K."/>
            <person name="Frasz S.L."/>
            <person name="Seifert K.A."/>
            <person name="Miller J.D."/>
            <person name="Mondo S.J."/>
            <person name="Labutti K."/>
            <person name="Lipzen A."/>
            <person name="Dockter R."/>
            <person name="Kennedy M."/>
            <person name="Grigoriev I.V."/>
            <person name="Spatafora J.W."/>
        </authorList>
    </citation>
    <scope>NUCLEOTIDE SEQUENCE [LARGE SCALE GENOMIC DNA]</scope>
    <source>
        <strain evidence="1 2">CBS 120377</strain>
    </source>
</reference>
<proteinExistence type="predicted"/>
<dbReference type="RefSeq" id="XP_018075923.1">
    <property type="nucleotide sequence ID" value="XM_018219342.1"/>
</dbReference>
<dbReference type="OrthoDB" id="10404138at2759"/>
<keyword evidence="2" id="KW-1185">Reference proteome</keyword>
<dbReference type="Proteomes" id="UP000070700">
    <property type="component" value="Unassembled WGS sequence"/>
</dbReference>
<dbReference type="KEGG" id="psco:LY89DRAFT_729085"/>
<dbReference type="EMBL" id="KQ947407">
    <property type="protein sequence ID" value="KUJ21568.1"/>
    <property type="molecule type" value="Genomic_DNA"/>
</dbReference>
<evidence type="ECO:0000313" key="1">
    <source>
        <dbReference type="EMBL" id="KUJ21568.1"/>
    </source>
</evidence>
<name>A0A194XN33_MOLSC</name>
<protein>
    <submittedName>
        <fullName evidence="1">Uncharacterized protein</fullName>
    </submittedName>
</protein>
<evidence type="ECO:0000313" key="2">
    <source>
        <dbReference type="Proteomes" id="UP000070700"/>
    </source>
</evidence>
<sequence>MCCRNNISYRNGTSHIQRRPTLLRQLAEHLISKRQAKKALARSSLIETSSANQFLFESERPLAGGQRVIHGTFGVPRWVDEQEETRMTVSKIDWENGDVGELPPYRA</sequence>
<gene>
    <name evidence="1" type="ORF">LY89DRAFT_729085</name>
</gene>
<accession>A0A194XN33</accession>
<dbReference type="AlphaFoldDB" id="A0A194XN33"/>
<dbReference type="GeneID" id="28829068"/>
<dbReference type="InParanoid" id="A0A194XN33"/>